<keyword evidence="1" id="KW-0732">Signal</keyword>
<feature type="chain" id="PRO_5031083632" evidence="1">
    <location>
        <begin position="32"/>
        <end position="200"/>
    </location>
</feature>
<dbReference type="InterPro" id="IPR027843">
    <property type="entry name" value="DUF4440"/>
</dbReference>
<feature type="signal peptide" evidence="1">
    <location>
        <begin position="1"/>
        <end position="31"/>
    </location>
</feature>
<dbReference type="GO" id="GO:0016853">
    <property type="term" value="F:isomerase activity"/>
    <property type="evidence" value="ECO:0007669"/>
    <property type="project" value="UniProtKB-KW"/>
</dbReference>
<dbReference type="EMBL" id="JACCCW010000002">
    <property type="protein sequence ID" value="NYF81206.1"/>
    <property type="molecule type" value="Genomic_DNA"/>
</dbReference>
<dbReference type="Proteomes" id="UP000589520">
    <property type="component" value="Unassembled WGS sequence"/>
</dbReference>
<dbReference type="Pfam" id="PF14534">
    <property type="entry name" value="DUF4440"/>
    <property type="match status" value="1"/>
</dbReference>
<organism evidence="3 4">
    <name type="scientific">Granulicella arctica</name>
    <dbReference type="NCBI Taxonomy" id="940613"/>
    <lineage>
        <taxon>Bacteria</taxon>
        <taxon>Pseudomonadati</taxon>
        <taxon>Acidobacteriota</taxon>
        <taxon>Terriglobia</taxon>
        <taxon>Terriglobales</taxon>
        <taxon>Acidobacteriaceae</taxon>
        <taxon>Granulicella</taxon>
    </lineage>
</organism>
<reference evidence="3 4" key="1">
    <citation type="submission" date="2020-07" db="EMBL/GenBank/DDBJ databases">
        <title>Genomic Encyclopedia of Type Strains, Phase IV (KMG-V): Genome sequencing to study the core and pangenomes of soil and plant-associated prokaryotes.</title>
        <authorList>
            <person name="Whitman W."/>
        </authorList>
    </citation>
    <scope>NUCLEOTIDE SEQUENCE [LARGE SCALE GENOMIC DNA]</scope>
    <source>
        <strain evidence="3 4">X4EP2</strain>
    </source>
</reference>
<comment type="caution">
    <text evidence="3">The sequence shown here is derived from an EMBL/GenBank/DDBJ whole genome shotgun (WGS) entry which is preliminary data.</text>
</comment>
<keyword evidence="3" id="KW-0413">Isomerase</keyword>
<evidence type="ECO:0000259" key="2">
    <source>
        <dbReference type="Pfam" id="PF14534"/>
    </source>
</evidence>
<evidence type="ECO:0000256" key="1">
    <source>
        <dbReference type="SAM" id="SignalP"/>
    </source>
</evidence>
<dbReference type="RefSeq" id="WP_246302049.1">
    <property type="nucleotide sequence ID" value="NZ_JACCCW010000002.1"/>
</dbReference>
<dbReference type="AlphaFoldDB" id="A0A7Y9THL3"/>
<gene>
    <name evidence="3" type="ORF">HDF17_003526</name>
</gene>
<dbReference type="SUPFAM" id="SSF54427">
    <property type="entry name" value="NTF2-like"/>
    <property type="match status" value="1"/>
</dbReference>
<protein>
    <submittedName>
        <fullName evidence="3">Ketosteroid isomerase-like protein</fullName>
    </submittedName>
</protein>
<accession>A0A7Y9THL3</accession>
<proteinExistence type="predicted"/>
<feature type="domain" description="DUF4440" evidence="2">
    <location>
        <begin position="71"/>
        <end position="179"/>
    </location>
</feature>
<evidence type="ECO:0000313" key="4">
    <source>
        <dbReference type="Proteomes" id="UP000589520"/>
    </source>
</evidence>
<dbReference type="Gene3D" id="3.10.450.50">
    <property type="match status" value="1"/>
</dbReference>
<sequence length="200" mass="21827">MPLFSLIPHQYHLPMVRLTALLCTALTLPLAAQLGPAPTTQSIDPLAPPRQVITNPLNQPTVTPGQLLLLDLDLRFSKDVETRGGKAFRDWFALDGVVLNNGKAPVLGFRAITADTDWDPKTYQLTWTTEGAQMGPSNDMGFTWGRYVSHAKDKTGNPIDTAGRYITVWKKIEDGKWKVAMDASANDAPLAGSCCTLPKP</sequence>
<keyword evidence="4" id="KW-1185">Reference proteome</keyword>
<evidence type="ECO:0000313" key="3">
    <source>
        <dbReference type="EMBL" id="NYF81206.1"/>
    </source>
</evidence>
<dbReference type="InterPro" id="IPR032710">
    <property type="entry name" value="NTF2-like_dom_sf"/>
</dbReference>
<name>A0A7Y9THL3_9BACT</name>